<dbReference type="PANTHER" id="PTHR22916:SF51">
    <property type="entry name" value="GLYCOSYLTRANSFERASE EPSH-RELATED"/>
    <property type="match status" value="1"/>
</dbReference>
<proteinExistence type="predicted"/>
<organism evidence="4 5">
    <name type="scientific">Ruthenibacterium intestinale</name>
    <dbReference type="NCBI Taxonomy" id="3133163"/>
    <lineage>
        <taxon>Bacteria</taxon>
        <taxon>Bacillati</taxon>
        <taxon>Bacillota</taxon>
        <taxon>Clostridia</taxon>
        <taxon>Eubacteriales</taxon>
        <taxon>Oscillospiraceae</taxon>
        <taxon>Ruthenibacterium</taxon>
    </lineage>
</organism>
<dbReference type="SUPFAM" id="SSF53448">
    <property type="entry name" value="Nucleotide-diphospho-sugar transferases"/>
    <property type="match status" value="1"/>
</dbReference>
<dbReference type="Gene3D" id="3.90.550.10">
    <property type="entry name" value="Spore Coat Polysaccharide Biosynthesis Protein SpsA, Chain A"/>
    <property type="match status" value="1"/>
</dbReference>
<dbReference type="PANTHER" id="PTHR22916">
    <property type="entry name" value="GLYCOSYLTRANSFERASE"/>
    <property type="match status" value="1"/>
</dbReference>
<keyword evidence="5" id="KW-1185">Reference proteome</keyword>
<gene>
    <name evidence="4" type="ORF">WMO24_05550</name>
</gene>
<dbReference type="EC" id="2.4.-.-" evidence="4"/>
<name>A0ABV1GEI5_9FIRM</name>
<dbReference type="EMBL" id="JBBMFA010000073">
    <property type="protein sequence ID" value="MEQ2519898.1"/>
    <property type="molecule type" value="Genomic_DNA"/>
</dbReference>
<feature type="domain" description="Glycosyltransferase 2-like" evidence="3">
    <location>
        <begin position="7"/>
        <end position="171"/>
    </location>
</feature>
<evidence type="ECO:0000256" key="1">
    <source>
        <dbReference type="ARBA" id="ARBA00022676"/>
    </source>
</evidence>
<dbReference type="CDD" id="cd00761">
    <property type="entry name" value="Glyco_tranf_GTA_type"/>
    <property type="match status" value="1"/>
</dbReference>
<accession>A0ABV1GEI5</accession>
<sequence length="267" mass="30793">MTNPLVSIIVPVYNAAPDLARCIESVRKQSYENWELLLVNDGSSDTSGPICRMYERVDGRIHVLDKKNEGVSAARNDALDAAKGDFVQFLDSDDYLPPDATEKLVARALADDCDLVVARYYRVKAEKITVHGFLQDTGVMDHLDFARQLMEEPASFYYGVLWNKLYRASVLQENHIRCHEELNWSEDFLFNLEYIRYAQRFAALDAPVYYYVKNRTSITNSQIDLISVVKTKTTLFPYYKALYEQLGLYEKYRPQIYKYLIATASRG</sequence>
<dbReference type="InterPro" id="IPR001173">
    <property type="entry name" value="Glyco_trans_2-like"/>
</dbReference>
<keyword evidence="1 4" id="KW-0328">Glycosyltransferase</keyword>
<evidence type="ECO:0000313" key="5">
    <source>
        <dbReference type="Proteomes" id="UP001477672"/>
    </source>
</evidence>
<keyword evidence="2 4" id="KW-0808">Transferase</keyword>
<dbReference type="GO" id="GO:0016757">
    <property type="term" value="F:glycosyltransferase activity"/>
    <property type="evidence" value="ECO:0007669"/>
    <property type="project" value="UniProtKB-KW"/>
</dbReference>
<dbReference type="Proteomes" id="UP001477672">
    <property type="component" value="Unassembled WGS sequence"/>
</dbReference>
<evidence type="ECO:0000313" key="4">
    <source>
        <dbReference type="EMBL" id="MEQ2519898.1"/>
    </source>
</evidence>
<reference evidence="4 5" key="1">
    <citation type="submission" date="2024-03" db="EMBL/GenBank/DDBJ databases">
        <title>Human intestinal bacterial collection.</title>
        <authorList>
            <person name="Pauvert C."/>
            <person name="Hitch T.C.A."/>
            <person name="Clavel T."/>
        </authorList>
    </citation>
    <scope>NUCLEOTIDE SEQUENCE [LARGE SCALE GENOMIC DNA]</scope>
    <source>
        <strain evidence="4 5">CLA-JM-H11</strain>
    </source>
</reference>
<dbReference type="Pfam" id="PF00535">
    <property type="entry name" value="Glycos_transf_2"/>
    <property type="match status" value="1"/>
</dbReference>
<dbReference type="InterPro" id="IPR029044">
    <property type="entry name" value="Nucleotide-diphossugar_trans"/>
</dbReference>
<evidence type="ECO:0000256" key="2">
    <source>
        <dbReference type="ARBA" id="ARBA00022679"/>
    </source>
</evidence>
<dbReference type="RefSeq" id="WP_349215329.1">
    <property type="nucleotide sequence ID" value="NZ_JBBMFA010000073.1"/>
</dbReference>
<comment type="caution">
    <text evidence="4">The sequence shown here is derived from an EMBL/GenBank/DDBJ whole genome shotgun (WGS) entry which is preliminary data.</text>
</comment>
<evidence type="ECO:0000259" key="3">
    <source>
        <dbReference type="Pfam" id="PF00535"/>
    </source>
</evidence>
<protein>
    <submittedName>
        <fullName evidence="4">Glycosyltransferase</fullName>
        <ecNumber evidence="4">2.4.-.-</ecNumber>
    </submittedName>
</protein>